<feature type="coiled-coil region" evidence="12">
    <location>
        <begin position="82"/>
        <end position="109"/>
    </location>
</feature>
<feature type="domain" description="ATP synthase epsilon subunit C-terminal" evidence="13">
    <location>
        <begin position="85"/>
        <end position="130"/>
    </location>
</feature>
<sequence>MSLHLEIVTPEKKVFSGAVSNVLLPGTDGEMGILEGHAALVSALKPGELRYESEGKIVTMAVGSGFAEVTQEKINVLTDMALGEEQIDEAKAEEAMKRAEEQLANMGHNDDAEEVAHLQGIIAKSLAQLHLKRRHRN</sequence>
<dbReference type="HAMAP" id="MF_00530">
    <property type="entry name" value="ATP_synth_epsil_bac"/>
    <property type="match status" value="1"/>
</dbReference>
<evidence type="ECO:0000256" key="12">
    <source>
        <dbReference type="SAM" id="Coils"/>
    </source>
</evidence>
<dbReference type="NCBIfam" id="TIGR01216">
    <property type="entry name" value="ATP_synt_epsi"/>
    <property type="match status" value="1"/>
</dbReference>
<evidence type="ECO:0000256" key="10">
    <source>
        <dbReference type="HAMAP-Rule" id="MF_00530"/>
    </source>
</evidence>
<comment type="caution">
    <text evidence="15">The sequence shown here is derived from an EMBL/GenBank/DDBJ whole genome shotgun (WGS) entry which is preliminary data.</text>
</comment>
<dbReference type="PANTHER" id="PTHR13822">
    <property type="entry name" value="ATP SYNTHASE DELTA/EPSILON CHAIN"/>
    <property type="match status" value="1"/>
</dbReference>
<name>A0ABP9UP49_9BACT</name>
<keyword evidence="10" id="KW-0375">Hydrogen ion transport</keyword>
<accession>A0ABP9UP49</accession>
<comment type="subunit">
    <text evidence="4 10 11">F-type ATPases have 2 components, CF(1) - the catalytic core - and CF(0) - the membrane proton channel. CF(1) has five subunits: alpha(3), beta(3), gamma(1), delta(1), epsilon(1). CF(0) has three main subunits: a, b and c.</text>
</comment>
<evidence type="ECO:0000256" key="7">
    <source>
        <dbReference type="ARBA" id="ARBA00023136"/>
    </source>
</evidence>
<keyword evidence="6 10" id="KW-0406">Ion transport</keyword>
<evidence type="ECO:0000256" key="6">
    <source>
        <dbReference type="ARBA" id="ARBA00023065"/>
    </source>
</evidence>
<dbReference type="PANTHER" id="PTHR13822:SF10">
    <property type="entry name" value="ATP SYNTHASE EPSILON CHAIN, CHLOROPLASTIC"/>
    <property type="match status" value="1"/>
</dbReference>
<dbReference type="InterPro" id="IPR020547">
    <property type="entry name" value="ATP_synth_F1_esu_C"/>
</dbReference>
<evidence type="ECO:0000313" key="16">
    <source>
        <dbReference type="Proteomes" id="UP001476282"/>
    </source>
</evidence>
<evidence type="ECO:0000259" key="14">
    <source>
        <dbReference type="Pfam" id="PF02823"/>
    </source>
</evidence>
<keyword evidence="16" id="KW-1185">Reference proteome</keyword>
<dbReference type="Pfam" id="PF00401">
    <property type="entry name" value="ATP-synt_DE"/>
    <property type="match status" value="1"/>
</dbReference>
<evidence type="ECO:0000256" key="2">
    <source>
        <dbReference type="ARBA" id="ARBA00004202"/>
    </source>
</evidence>
<comment type="similarity">
    <text evidence="3 10 11">Belongs to the ATPase epsilon chain family.</text>
</comment>
<keyword evidence="5 10" id="KW-0813">Transport</keyword>
<dbReference type="InterPro" id="IPR036794">
    <property type="entry name" value="ATP_F1_dsu/esu_C_sf"/>
</dbReference>
<dbReference type="SUPFAM" id="SSF46604">
    <property type="entry name" value="Epsilon subunit of F1F0-ATP synthase C-terminal domain"/>
    <property type="match status" value="1"/>
</dbReference>
<comment type="subcellular location">
    <subcellularLocation>
        <location evidence="2 10">Cell membrane</location>
        <topology evidence="2 10">Peripheral membrane protein</topology>
    </subcellularLocation>
</comment>
<dbReference type="EMBL" id="BAABRI010000006">
    <property type="protein sequence ID" value="GAA5482116.1"/>
    <property type="molecule type" value="Genomic_DNA"/>
</dbReference>
<dbReference type="InterPro" id="IPR036771">
    <property type="entry name" value="ATPsynth_dsu/esu_N"/>
</dbReference>
<evidence type="ECO:0000256" key="8">
    <source>
        <dbReference type="ARBA" id="ARBA00023196"/>
    </source>
</evidence>
<keyword evidence="7 10" id="KW-0472">Membrane</keyword>
<dbReference type="Gene3D" id="2.60.15.10">
    <property type="entry name" value="F0F1 ATP synthase delta/epsilon subunit, N-terminal"/>
    <property type="match status" value="1"/>
</dbReference>
<gene>
    <name evidence="10 15" type="primary">atpC</name>
    <name evidence="15" type="ORF">Hsar01_01332</name>
</gene>
<dbReference type="RefSeq" id="WP_353566262.1">
    <property type="nucleotide sequence ID" value="NZ_BAABRI010000006.1"/>
</dbReference>
<dbReference type="Gene3D" id="1.20.5.440">
    <property type="entry name" value="ATP synthase delta/epsilon subunit, C-terminal domain"/>
    <property type="match status" value="1"/>
</dbReference>
<dbReference type="CDD" id="cd12152">
    <property type="entry name" value="F1-ATPase_delta"/>
    <property type="match status" value="1"/>
</dbReference>
<evidence type="ECO:0000256" key="1">
    <source>
        <dbReference type="ARBA" id="ARBA00003543"/>
    </source>
</evidence>
<dbReference type="Proteomes" id="UP001476282">
    <property type="component" value="Unassembled WGS sequence"/>
</dbReference>
<reference evidence="15 16" key="1">
    <citation type="submission" date="2024-02" db="EMBL/GenBank/DDBJ databases">
        <title>Haloferula sargassicola NBRC 104335.</title>
        <authorList>
            <person name="Ichikawa N."/>
            <person name="Katano-Makiyama Y."/>
            <person name="Hidaka K."/>
        </authorList>
    </citation>
    <scope>NUCLEOTIDE SEQUENCE [LARGE SCALE GENOMIC DNA]</scope>
    <source>
        <strain evidence="15 16">NBRC 104335</strain>
    </source>
</reference>
<evidence type="ECO:0000313" key="15">
    <source>
        <dbReference type="EMBL" id="GAA5482116.1"/>
    </source>
</evidence>
<feature type="domain" description="ATP synthase F1 complex delta/epsilon subunit N-terminal" evidence="14">
    <location>
        <begin position="3"/>
        <end position="81"/>
    </location>
</feature>
<evidence type="ECO:0000256" key="3">
    <source>
        <dbReference type="ARBA" id="ARBA00005712"/>
    </source>
</evidence>
<keyword evidence="8 10" id="KW-0139">CF(1)</keyword>
<evidence type="ECO:0000259" key="13">
    <source>
        <dbReference type="Pfam" id="PF00401"/>
    </source>
</evidence>
<protein>
    <recommendedName>
        <fullName evidence="10">ATP synthase epsilon chain</fullName>
    </recommendedName>
    <alternativeName>
        <fullName evidence="10">ATP synthase F1 sector epsilon subunit</fullName>
    </alternativeName>
    <alternativeName>
        <fullName evidence="10">F-ATPase epsilon subunit</fullName>
    </alternativeName>
</protein>
<proteinExistence type="inferred from homology"/>
<dbReference type="InterPro" id="IPR020546">
    <property type="entry name" value="ATP_synth_F1_dsu/esu_N"/>
</dbReference>
<evidence type="ECO:0000256" key="11">
    <source>
        <dbReference type="RuleBase" id="RU003656"/>
    </source>
</evidence>
<dbReference type="Pfam" id="PF02823">
    <property type="entry name" value="ATP-synt_DE_N"/>
    <property type="match status" value="1"/>
</dbReference>
<evidence type="ECO:0000256" key="9">
    <source>
        <dbReference type="ARBA" id="ARBA00023310"/>
    </source>
</evidence>
<evidence type="ECO:0000256" key="5">
    <source>
        <dbReference type="ARBA" id="ARBA00022448"/>
    </source>
</evidence>
<keyword evidence="9 10" id="KW-0066">ATP synthesis</keyword>
<organism evidence="15 16">
    <name type="scientific">Haloferula sargassicola</name>
    <dbReference type="NCBI Taxonomy" id="490096"/>
    <lineage>
        <taxon>Bacteria</taxon>
        <taxon>Pseudomonadati</taxon>
        <taxon>Verrucomicrobiota</taxon>
        <taxon>Verrucomicrobiia</taxon>
        <taxon>Verrucomicrobiales</taxon>
        <taxon>Verrucomicrobiaceae</taxon>
        <taxon>Haloferula</taxon>
    </lineage>
</organism>
<evidence type="ECO:0000256" key="4">
    <source>
        <dbReference type="ARBA" id="ARBA00011648"/>
    </source>
</evidence>
<comment type="function">
    <text evidence="1 10">Produces ATP from ADP in the presence of a proton gradient across the membrane.</text>
</comment>
<dbReference type="InterPro" id="IPR001469">
    <property type="entry name" value="ATP_synth_F1_dsu/esu"/>
</dbReference>
<dbReference type="SUPFAM" id="SSF51344">
    <property type="entry name" value="Epsilon subunit of F1F0-ATP synthase N-terminal domain"/>
    <property type="match status" value="1"/>
</dbReference>
<keyword evidence="10" id="KW-1003">Cell membrane</keyword>
<keyword evidence="12" id="KW-0175">Coiled coil</keyword>